<keyword evidence="5 6" id="KW-0472">Membrane</keyword>
<dbReference type="HOGENOM" id="CLU_2448360_0_0_9"/>
<organism evidence="7 8">
    <name type="scientific">Bacillus cereus (strain B4264)</name>
    <dbReference type="NCBI Taxonomy" id="405532"/>
    <lineage>
        <taxon>Bacteria</taxon>
        <taxon>Bacillati</taxon>
        <taxon>Bacillota</taxon>
        <taxon>Bacilli</taxon>
        <taxon>Bacillales</taxon>
        <taxon>Bacillaceae</taxon>
        <taxon>Bacillus</taxon>
        <taxon>Bacillus cereus group</taxon>
    </lineage>
</organism>
<evidence type="ECO:0000256" key="2">
    <source>
        <dbReference type="ARBA" id="ARBA00022475"/>
    </source>
</evidence>
<dbReference type="InterPro" id="IPR010343">
    <property type="entry name" value="ArAE_1"/>
</dbReference>
<evidence type="ECO:0000313" key="8">
    <source>
        <dbReference type="Proteomes" id="UP000007096"/>
    </source>
</evidence>
<keyword evidence="2" id="KW-1003">Cell membrane</keyword>
<sequence>MKDIKNDQDRKWNIVGGRVIKTGIAVFLTVLVCDFFNIPTWSYKNDLKDYKPNHYHHHFSSESIILFEVLSIHDMLEELKQISEKYEWENRFN</sequence>
<reference evidence="7 8" key="1">
    <citation type="submission" date="2008-10" db="EMBL/GenBank/DDBJ databases">
        <title>Genome sequence of Bacillus cereus B4264.</title>
        <authorList>
            <person name="Dodson R.J."/>
            <person name="Durkin A.S."/>
            <person name="Rosovitz M.J."/>
            <person name="Rasko D.A."/>
            <person name="Hoffmaster A."/>
            <person name="Ravel J."/>
            <person name="Sutton G."/>
        </authorList>
    </citation>
    <scope>NUCLEOTIDE SEQUENCE [LARGE SCALE GENOMIC DNA]</scope>
    <source>
        <strain evidence="7 8">B4264</strain>
    </source>
</reference>
<evidence type="ECO:0000256" key="1">
    <source>
        <dbReference type="ARBA" id="ARBA00004651"/>
    </source>
</evidence>
<dbReference type="Pfam" id="PF06081">
    <property type="entry name" value="ArAE_1"/>
    <property type="match status" value="1"/>
</dbReference>
<proteinExistence type="predicted"/>
<evidence type="ECO:0000313" key="7">
    <source>
        <dbReference type="EMBL" id="ACK63926.1"/>
    </source>
</evidence>
<evidence type="ECO:0000256" key="4">
    <source>
        <dbReference type="ARBA" id="ARBA00022989"/>
    </source>
</evidence>
<keyword evidence="3 6" id="KW-0812">Transmembrane</keyword>
<comment type="subcellular location">
    <subcellularLocation>
        <location evidence="1">Cell membrane</location>
        <topology evidence="1">Multi-pass membrane protein</topology>
    </subcellularLocation>
</comment>
<name>B7H877_BACC4</name>
<dbReference type="KEGG" id="bcb:BCB4264_A2755"/>
<evidence type="ECO:0000256" key="6">
    <source>
        <dbReference type="SAM" id="Phobius"/>
    </source>
</evidence>
<feature type="transmembrane region" description="Helical" evidence="6">
    <location>
        <begin position="20"/>
        <end position="38"/>
    </location>
</feature>
<accession>B7H877</accession>
<protein>
    <submittedName>
        <fullName evidence="7">Uncharacterized protein</fullName>
    </submittedName>
</protein>
<evidence type="ECO:0000256" key="3">
    <source>
        <dbReference type="ARBA" id="ARBA00022692"/>
    </source>
</evidence>
<evidence type="ECO:0000256" key="5">
    <source>
        <dbReference type="ARBA" id="ARBA00023136"/>
    </source>
</evidence>
<dbReference type="GO" id="GO:0005886">
    <property type="term" value="C:plasma membrane"/>
    <property type="evidence" value="ECO:0007669"/>
    <property type="project" value="UniProtKB-SubCell"/>
</dbReference>
<keyword evidence="4 6" id="KW-1133">Transmembrane helix</keyword>
<dbReference type="Proteomes" id="UP000007096">
    <property type="component" value="Chromosome"/>
</dbReference>
<dbReference type="EMBL" id="CP001176">
    <property type="protein sequence ID" value="ACK63926.1"/>
    <property type="molecule type" value="Genomic_DNA"/>
</dbReference>
<gene>
    <name evidence="7" type="ordered locus">BCB4264_A2755</name>
</gene>
<dbReference type="AlphaFoldDB" id="B7H877"/>